<evidence type="ECO:0000256" key="1">
    <source>
        <dbReference type="SAM" id="MobiDB-lite"/>
    </source>
</evidence>
<dbReference type="InterPro" id="IPR019734">
    <property type="entry name" value="TPR_rpt"/>
</dbReference>
<keyword evidence="4" id="KW-1185">Reference proteome</keyword>
<dbReference type="InterPro" id="IPR057466">
    <property type="entry name" value="CFAP46_TPR"/>
</dbReference>
<feature type="transmembrane region" description="Helical" evidence="2">
    <location>
        <begin position="91"/>
        <end position="111"/>
    </location>
</feature>
<dbReference type="Pfam" id="PF25439">
    <property type="entry name" value="TPR_CFAP46_N"/>
    <property type="match status" value="1"/>
</dbReference>
<dbReference type="Ensembl" id="ENSSPUT00000019726.1">
    <property type="protein sequence ID" value="ENSSPUP00000018514.1"/>
    <property type="gene ID" value="ENSSPUG00000014214.1"/>
</dbReference>
<accession>A0A8D0H4V9</accession>
<dbReference type="SUPFAM" id="SSF48452">
    <property type="entry name" value="TPR-like"/>
    <property type="match status" value="1"/>
</dbReference>
<dbReference type="PANTHER" id="PTHR15977:SF15">
    <property type="entry name" value="CILIA- AND FLAGELLA-ASSOCIATED PROTEIN 46"/>
    <property type="match status" value="1"/>
</dbReference>
<dbReference type="GO" id="GO:0035082">
    <property type="term" value="P:axoneme assembly"/>
    <property type="evidence" value="ECO:0007669"/>
    <property type="project" value="InterPro"/>
</dbReference>
<keyword evidence="2" id="KW-0812">Transmembrane</keyword>
<protein>
    <submittedName>
        <fullName evidence="3">Cilia and flagella associated protein 46</fullName>
    </submittedName>
</protein>
<dbReference type="InterPro" id="IPR011990">
    <property type="entry name" value="TPR-like_helical_dom_sf"/>
</dbReference>
<dbReference type="GeneTree" id="ENSGT00570000079216"/>
<dbReference type="PANTHER" id="PTHR15977">
    <property type="entry name" value="CILIA- AND FLAGELLA-ASSOCIATED PROTEIN 46"/>
    <property type="match status" value="1"/>
</dbReference>
<dbReference type="Proteomes" id="UP000694392">
    <property type="component" value="Unplaced"/>
</dbReference>
<keyword evidence="2" id="KW-1133">Transmembrane helix</keyword>
<name>A0A8D0H4V9_SPHPU</name>
<evidence type="ECO:0000256" key="2">
    <source>
        <dbReference type="SAM" id="Phobius"/>
    </source>
</evidence>
<dbReference type="OMA" id="EEFWYNS"/>
<gene>
    <name evidence="3" type="primary">CFAP46</name>
</gene>
<dbReference type="SMART" id="SM00028">
    <property type="entry name" value="TPR"/>
    <property type="match status" value="5"/>
</dbReference>
<feature type="region of interest" description="Disordered" evidence="1">
    <location>
        <begin position="1469"/>
        <end position="1495"/>
    </location>
</feature>
<dbReference type="InterPro" id="IPR039586">
    <property type="entry name" value="CFAP46"/>
</dbReference>
<dbReference type="GO" id="GO:0060294">
    <property type="term" value="P:cilium movement involved in cell motility"/>
    <property type="evidence" value="ECO:0007669"/>
    <property type="project" value="InterPro"/>
</dbReference>
<evidence type="ECO:0000313" key="3">
    <source>
        <dbReference type="Ensembl" id="ENSSPUP00000018514.1"/>
    </source>
</evidence>
<reference evidence="3" key="1">
    <citation type="submission" date="2025-08" db="UniProtKB">
        <authorList>
            <consortium name="Ensembl"/>
        </authorList>
    </citation>
    <scope>IDENTIFICATION</scope>
</reference>
<keyword evidence="2" id="KW-0472">Membrane</keyword>
<sequence length="1946" mass="222143">MDSLIRQQLSVAQNCQGIEALKKTYELIRSANQGKCALDSSESFCPDLYVLCAEQALQLGNLEMSSDCLQMYFKGKPPINQFLGRAYFIQFLKYLGYYFLIYNASVLYWQIVRPYLKHGFRNFLIPSLSQIVHALEQADEQDKEWRAELMIELLECFLDASKTKEAMTFSSTTASFIKDNVPDKYQQIFSLMEPGRLIEIECLECEYEVQKLGTKIAIYTKGVVQTQLKVIRKLELALQRAIRMGDPNIIQVVCTTQWNLCLPLLQHNLHQHVRKPLISVADILEKIDSLLILLRCQVHMEIARMEEDEDRIEAAMEHLHKAIYLDNNGQYYDYLKMAYHRLHLCTMLYKSPERLEDQANMMIEQAKKGKPKDNLRKKRSLLVNAGLALASDAFQIVIDSENEAKVSSGKSRSQISYLCAKAQHHTRSVEKADGHMKRLGRENDKERIKLWEDLAKVARKQDVWDVCRAACRFCLLYDDSQLRETPRPKRCKSDITYTLAMQKDLLRTLAEIRFINAEATIHLLRSEGVQLNDHAVPPEDTSQHPAGYISKLPENDPEWITYSLWIDRLSQYTMQNFLRAAEMGEELNEAWIVHNAVVYVLNHNKHLIASGRHREMIKHLQTLLNAIKITGHCGNTIILVMLCNALSRGLILPWIPKPGPEKTSPGQVLPVDPNGLSDIRAALEACEFALNLTNGSLPNELVPIAVRQQIIATWVKAKQLHQHQIGNKLGTDDETDKEQNLMTKILVALEMYSNNGLGLMDFFAPILFQLVKMAFECNWSDTLVELQTLTRLTHFAYASHDHEIVMTCSQKALELDDQDVNDYLVRQEMLSTAACIQGKSIMENLAGKKHLRLSASKSFVQSARSAGEAGNTTLAMLAARHFWNACLPFMGSPSEREQLKKSTEIILKSIVKAESKNNQGIETVLHLHQWPTMDLQSSGSSEGHFLPGAEEDLTLRTSLYGLLFHMYADKNDWESGLKVLDEAVHVLPRTKHRLLIFKHMVIVKARLGRNFIMDIQKFKDESEDYLALMWHRLGPASKDVVGQLSCYQNAIDALQKQESEWQKVNYIMEFAEWLYYNQFPLSDAIKHLEWAVHILLHMKLALRSSEGEGMYSFFSKIIFQYIVAILTPCIILQTISCTHLTLPLLQLAEVIAHETVESKSLADLYHLRIALICSELKLSQTSSYHEKAVGETFINEVEQATYTLEINAATGKGLSGLSLPYLWLDKAEVLLQMGLYQPARLLLSEAHMATEEMNDPYAVSKCLYLLAVLAKLEKNYGQAKVLLEKAQLIGGNEHFWYNSTVSLIQAVLAEDKEGKERVIFLQKYEYCMFKMLDFDFSYLLFQTRNISIPLMRRLANMKLNLVEIIVDIIQLFNAEKRLKELRAGSVTKAIEEYVRLTPDPDSVAQNWLTIKRTVGHIALSQLASLQSLYIGCPDIRSKYLHLTGKSLRLLAVHVDPLNTDVYWNENEQTMPTTEKLSTAEEECSEREMKSTSSPISKKQLEEYKRKANKLKRKQVLAQKYLSQSTEVLLQCMNVAFSHNIIDVLAAASLEMVECFGQFDPLSAGQFLALHQSCSTSIMMKTLLLSATSNTRSSQLAALLHLQHHLRQQGDLTSNVLKNVEQRLAVISKAWGNLCIFTQHFNIMNELPSNFHVIILQHSEDRYILHYLMILPILCLLLSILFHFDSDKEEILHNCNNKKVNNYHALSFSLHPVTSGGHLDLGECVILLADKLLLELPMEALSIFQEEAINSVSRDFSLQVFYNRIHREEPVFHALGDVVSIGLYWKFTLLHNEFLFFSFFPSHTEWEQLLSNCNAFLFYGMERFLAHILLKKLVAMNIPECQLMILLDLVQSNLSFQRQTNDAHLSLERPTETVILLSLTGVRSIVANQWYTTLQENARRLEILSHSAQAAHPQCTHGLCPGPGHMRTPIHWDAPIREADQRKGLGM</sequence>
<reference evidence="3" key="2">
    <citation type="submission" date="2025-09" db="UniProtKB">
        <authorList>
            <consortium name="Ensembl"/>
        </authorList>
    </citation>
    <scope>IDENTIFICATION</scope>
</reference>
<proteinExistence type="predicted"/>
<evidence type="ECO:0000313" key="4">
    <source>
        <dbReference type="Proteomes" id="UP000694392"/>
    </source>
</evidence>
<organism evidence="3 4">
    <name type="scientific">Sphenodon punctatus</name>
    <name type="common">Tuatara</name>
    <name type="synonym">Hatteria punctata</name>
    <dbReference type="NCBI Taxonomy" id="8508"/>
    <lineage>
        <taxon>Eukaryota</taxon>
        <taxon>Metazoa</taxon>
        <taxon>Chordata</taxon>
        <taxon>Craniata</taxon>
        <taxon>Vertebrata</taxon>
        <taxon>Euteleostomi</taxon>
        <taxon>Lepidosauria</taxon>
        <taxon>Sphenodontia</taxon>
        <taxon>Sphenodontidae</taxon>
        <taxon>Sphenodon</taxon>
    </lineage>
</organism>